<evidence type="ECO:0008006" key="4">
    <source>
        <dbReference type="Google" id="ProtNLM"/>
    </source>
</evidence>
<evidence type="ECO:0000313" key="3">
    <source>
        <dbReference type="Proteomes" id="UP000194221"/>
    </source>
</evidence>
<name>A0A1Y2PAQ5_9FLAO</name>
<organism evidence="2 3">
    <name type="scientific">Tenacibaculum holothuriorum</name>
    <dbReference type="NCBI Taxonomy" id="1635173"/>
    <lineage>
        <taxon>Bacteria</taxon>
        <taxon>Pseudomonadati</taxon>
        <taxon>Bacteroidota</taxon>
        <taxon>Flavobacteriia</taxon>
        <taxon>Flavobacteriales</taxon>
        <taxon>Flavobacteriaceae</taxon>
        <taxon>Tenacibaculum</taxon>
    </lineage>
</organism>
<proteinExistence type="predicted"/>
<keyword evidence="1" id="KW-0175">Coiled coil</keyword>
<dbReference type="EMBL" id="LAPZ01000009">
    <property type="protein sequence ID" value="OSY87546.1"/>
    <property type="molecule type" value="Genomic_DNA"/>
</dbReference>
<evidence type="ECO:0000256" key="1">
    <source>
        <dbReference type="SAM" id="Coils"/>
    </source>
</evidence>
<reference evidence="2 3" key="1">
    <citation type="submission" date="2015-03" db="EMBL/GenBank/DDBJ databases">
        <title>Genome sequence of Tenacibaculum sp. S2-2, isolated from intestinal microbiota of sea cucumber, Apostichopus japonicas.</title>
        <authorList>
            <person name="Shao Z."/>
            <person name="Wang L."/>
            <person name="Li X."/>
        </authorList>
    </citation>
    <scope>NUCLEOTIDE SEQUENCE [LARGE SCALE GENOMIC DNA]</scope>
    <source>
        <strain evidence="2 3">S2-2</strain>
    </source>
</reference>
<dbReference type="AlphaFoldDB" id="A0A1Y2PAQ5"/>
<evidence type="ECO:0000313" key="2">
    <source>
        <dbReference type="EMBL" id="OSY87546.1"/>
    </source>
</evidence>
<dbReference type="RefSeq" id="WP_086030935.1">
    <property type="nucleotide sequence ID" value="NZ_LAPZ01000009.1"/>
</dbReference>
<accession>A0A1Y2PAQ5</accession>
<dbReference type="InterPro" id="IPR021804">
    <property type="entry name" value="DUF3375"/>
</dbReference>
<dbReference type="OrthoDB" id="138803at2"/>
<feature type="coiled-coil region" evidence="1">
    <location>
        <begin position="142"/>
        <end position="218"/>
    </location>
</feature>
<gene>
    <name evidence="2" type="ORF">WH52_10595</name>
</gene>
<protein>
    <recommendedName>
        <fullName evidence="4">DUF3375 domain-containing protein</fullName>
    </recommendedName>
</protein>
<comment type="caution">
    <text evidence="2">The sequence shown here is derived from an EMBL/GenBank/DDBJ whole genome shotgun (WGS) entry which is preliminary data.</text>
</comment>
<dbReference type="Proteomes" id="UP000194221">
    <property type="component" value="Unassembled WGS sequence"/>
</dbReference>
<dbReference type="InParanoid" id="A0A1Y2PAQ5"/>
<dbReference type="Pfam" id="PF11855">
    <property type="entry name" value="DUF3375"/>
    <property type="match status" value="1"/>
</dbReference>
<keyword evidence="3" id="KW-1185">Reference proteome</keyword>
<dbReference type="STRING" id="1635173.WH52_10595"/>
<sequence length="488" mass="57401">MRTFELEEIKLILEHAPSVKILKSRNRELILLFLISTFPDTSKSHPYDFLHSKLTDHLESIQLEEDDESDLQFADSYEMKANKLLKRWTRMGFLTSFRNENGSDYYQLTSHTTKTLIWLESLKKKEFVGTESKFKEVFNQLKELVEWTNDDVEKRIEILEDRKREIEKEIDDLKIRGTVDTYQEYEIIPRFQNINDTAKELLSDFKEVELNFKEISKEIYLKHTNTELSKKDVLSFTFDAIDKLKKSHQGKSFYAFWQFLIDRGLKTEWNKLIEELLVNLQEKGIEIDDDFLLGIKNNLFETGLQVYRSNDKMAEKVSNIIRESDSINKESLKKLLAEIKNLLIQSSKLPKVPDISILLEGEPEIELNFDKRLTLEKKKSRNYDQRPKINTKNIEQSNQFKKIASKRPVNKKILNDNIVRVIKEKGQASLAEIIQEQGGINQGLPEVFGYFSVLKNFKHTFNDKKETQIIFDEAENKTIKIPEIIITK</sequence>